<feature type="region of interest" description="Disordered" evidence="1">
    <location>
        <begin position="29"/>
        <end position="69"/>
    </location>
</feature>
<feature type="non-terminal residue" evidence="2">
    <location>
        <position position="69"/>
    </location>
</feature>
<dbReference type="AlphaFoldDB" id="A0A6J4PQE8"/>
<organism evidence="2">
    <name type="scientific">uncultured Pseudonocardia sp</name>
    <dbReference type="NCBI Taxonomy" id="211455"/>
    <lineage>
        <taxon>Bacteria</taxon>
        <taxon>Bacillati</taxon>
        <taxon>Actinomycetota</taxon>
        <taxon>Actinomycetes</taxon>
        <taxon>Pseudonocardiales</taxon>
        <taxon>Pseudonocardiaceae</taxon>
        <taxon>Pseudonocardia</taxon>
        <taxon>environmental samples</taxon>
    </lineage>
</organism>
<evidence type="ECO:0000256" key="1">
    <source>
        <dbReference type="SAM" id="MobiDB-lite"/>
    </source>
</evidence>
<gene>
    <name evidence="2" type="ORF">AVDCRST_MAG66-2800</name>
</gene>
<dbReference type="EMBL" id="CADCUS010000405">
    <property type="protein sequence ID" value="CAA9422551.1"/>
    <property type="molecule type" value="Genomic_DNA"/>
</dbReference>
<reference evidence="2" key="1">
    <citation type="submission" date="2020-02" db="EMBL/GenBank/DDBJ databases">
        <authorList>
            <person name="Meier V. D."/>
        </authorList>
    </citation>
    <scope>NUCLEOTIDE SEQUENCE</scope>
    <source>
        <strain evidence="2">AVDCRST_MAG66</strain>
    </source>
</reference>
<name>A0A6J4PQE8_9PSEU</name>
<accession>A0A6J4PQE8</accession>
<evidence type="ECO:0000313" key="2">
    <source>
        <dbReference type="EMBL" id="CAA9422551.1"/>
    </source>
</evidence>
<sequence>AVPCRRVPARDRRDRRRLVPDLYRASVRTGARVASRRPGIARPRGGPGAALDAHRRMPREALPPGRRVV</sequence>
<proteinExistence type="predicted"/>
<protein>
    <submittedName>
        <fullName evidence="2">Uncharacterized protein</fullName>
    </submittedName>
</protein>
<feature type="non-terminal residue" evidence="2">
    <location>
        <position position="1"/>
    </location>
</feature>